<reference evidence="1" key="1">
    <citation type="submission" date="2024-03" db="EMBL/GenBank/DDBJ databases">
        <authorList>
            <consortium name="ELIXIR-Norway"/>
            <consortium name="Elixir Norway"/>
        </authorList>
    </citation>
    <scope>NUCLEOTIDE SEQUENCE</scope>
</reference>
<gene>
    <name evidence="1" type="ORF">CSSPJE1EN2_LOCUS18106</name>
</gene>
<name>A0ABP1BL17_9BRYO</name>
<protein>
    <recommendedName>
        <fullName evidence="3">DUF4216 domain-containing protein</fullName>
    </recommendedName>
</protein>
<accession>A0ABP1BL17</accession>
<organism evidence="1 2">
    <name type="scientific">Sphagnum jensenii</name>
    <dbReference type="NCBI Taxonomy" id="128206"/>
    <lineage>
        <taxon>Eukaryota</taxon>
        <taxon>Viridiplantae</taxon>
        <taxon>Streptophyta</taxon>
        <taxon>Embryophyta</taxon>
        <taxon>Bryophyta</taxon>
        <taxon>Sphagnophytina</taxon>
        <taxon>Sphagnopsida</taxon>
        <taxon>Sphagnales</taxon>
        <taxon>Sphagnaceae</taxon>
        <taxon>Sphagnum</taxon>
    </lineage>
</organism>
<evidence type="ECO:0000313" key="2">
    <source>
        <dbReference type="Proteomes" id="UP001497522"/>
    </source>
</evidence>
<dbReference type="EMBL" id="OZ023706">
    <property type="protein sequence ID" value="CAK9875884.1"/>
    <property type="molecule type" value="Genomic_DNA"/>
</dbReference>
<dbReference type="PANTHER" id="PTHR48258">
    <property type="entry name" value="DUF4218 DOMAIN-CONTAINING PROTEIN-RELATED"/>
    <property type="match status" value="1"/>
</dbReference>
<sequence length="308" mass="35607">MEGNMAAGHLAAKSMFYCTNILATIDPSCPHVWMEEREEEEDRLTGAIKTRMLLPTELIQPTTFMLNNSNVMEEWRNFYENAKSMSGRSRIFPTFHKYMKEKLVEVDQLLAQGESIACFPEITNDVRTMVHGPLKVVTTRSAMWTQGRHFSLDEKKGRTFDCGVQGQFIQDSRSSRHDRNIVRDIVPHYGKLEEILVVSYDAHSKFEEYVFKCKWFKVNLVGANCTVVQDECGHTRLKTSATSYQRSHWQTSEPFTFPSHVEQCFYLPYPPNPEEWSLVVTYVPRSRSILGEKPEVVFTTSEVDDEHV</sequence>
<evidence type="ECO:0008006" key="3">
    <source>
        <dbReference type="Google" id="ProtNLM"/>
    </source>
</evidence>
<dbReference type="Proteomes" id="UP001497522">
    <property type="component" value="Chromosome 5"/>
</dbReference>
<proteinExistence type="predicted"/>
<keyword evidence="2" id="KW-1185">Reference proteome</keyword>
<evidence type="ECO:0000313" key="1">
    <source>
        <dbReference type="EMBL" id="CAK9875884.1"/>
    </source>
</evidence>
<dbReference type="PANTHER" id="PTHR48258:SF14">
    <property type="entry name" value="OS02G0583300 PROTEIN"/>
    <property type="match status" value="1"/>
</dbReference>